<keyword evidence="11" id="KW-1185">Reference proteome</keyword>
<keyword evidence="4" id="KW-0663">Pyridoxal phosphate</keyword>
<evidence type="ECO:0000256" key="3">
    <source>
        <dbReference type="ARBA" id="ARBA00022801"/>
    </source>
</evidence>
<dbReference type="GO" id="GO:0042823">
    <property type="term" value="P:pyridoxal phosphate biosynthetic process"/>
    <property type="evidence" value="ECO:0007669"/>
    <property type="project" value="InterPro"/>
</dbReference>
<dbReference type="Gene3D" id="3.40.50.880">
    <property type="match status" value="1"/>
</dbReference>
<comment type="catalytic activity">
    <reaction evidence="7">
        <text>L-glutamine + H2O = L-glutamate + NH4(+)</text>
        <dbReference type="Rhea" id="RHEA:15889"/>
        <dbReference type="ChEBI" id="CHEBI:15377"/>
        <dbReference type="ChEBI" id="CHEBI:28938"/>
        <dbReference type="ChEBI" id="CHEBI:29985"/>
        <dbReference type="ChEBI" id="CHEBI:58359"/>
        <dbReference type="EC" id="3.5.1.2"/>
    </reaction>
</comment>
<comment type="similarity">
    <text evidence="1">Belongs to the glutaminase PdxT/SNO family.</text>
</comment>
<protein>
    <recommendedName>
        <fullName evidence="2">glutaminase</fullName>
        <ecNumber evidence="2">3.5.1.2</ecNumber>
    </recommendedName>
</protein>
<dbReference type="CDD" id="cd01749">
    <property type="entry name" value="GATase1_PB"/>
    <property type="match status" value="1"/>
</dbReference>
<organism evidence="10 11">
    <name type="scientific">candidate division MSBL1 archaeon SCGC-AAA259B11</name>
    <dbReference type="NCBI Taxonomy" id="1698260"/>
    <lineage>
        <taxon>Archaea</taxon>
        <taxon>Methanobacteriati</taxon>
        <taxon>Methanobacteriota</taxon>
        <taxon>candidate division MSBL1</taxon>
    </lineage>
</organism>
<evidence type="ECO:0000256" key="8">
    <source>
        <dbReference type="PIRSR" id="PIRSR005639-1"/>
    </source>
</evidence>
<dbReference type="PATRIC" id="fig|1698260.3.peg.1172"/>
<dbReference type="EMBL" id="LHXK01000094">
    <property type="protein sequence ID" value="KXA88648.1"/>
    <property type="molecule type" value="Genomic_DNA"/>
</dbReference>
<evidence type="ECO:0000313" key="11">
    <source>
        <dbReference type="Proteomes" id="UP000070184"/>
    </source>
</evidence>
<evidence type="ECO:0000256" key="2">
    <source>
        <dbReference type="ARBA" id="ARBA00012918"/>
    </source>
</evidence>
<dbReference type="PROSITE" id="PS51130">
    <property type="entry name" value="PDXT_SNO_2"/>
    <property type="match status" value="1"/>
</dbReference>
<gene>
    <name evidence="10" type="ORF">AKJ61_04480</name>
</gene>
<dbReference type="AlphaFoldDB" id="A0A133U393"/>
<feature type="binding site" evidence="9">
    <location>
        <begin position="28"/>
        <end position="30"/>
    </location>
    <ligand>
        <name>L-glutamine</name>
        <dbReference type="ChEBI" id="CHEBI:58359"/>
    </ligand>
</feature>
<proteinExistence type="inferred from homology"/>
<keyword evidence="3" id="KW-0378">Hydrolase</keyword>
<feature type="active site" description="Charge relay system" evidence="8">
    <location>
        <position position="156"/>
    </location>
</feature>
<keyword evidence="5" id="KW-0315">Glutamine amidotransferase</keyword>
<evidence type="ECO:0000256" key="1">
    <source>
        <dbReference type="ARBA" id="ARBA00008345"/>
    </source>
</evidence>
<reference evidence="10 11" key="1">
    <citation type="journal article" date="2016" name="Sci. Rep.">
        <title>Metabolic traits of an uncultured archaeal lineage -MSBL1- from brine pools of the Red Sea.</title>
        <authorList>
            <person name="Mwirichia R."/>
            <person name="Alam I."/>
            <person name="Rashid M."/>
            <person name="Vinu M."/>
            <person name="Ba-Alawi W."/>
            <person name="Anthony Kamau A."/>
            <person name="Kamanda Ngugi D."/>
            <person name="Goker M."/>
            <person name="Klenk H.P."/>
            <person name="Bajic V."/>
            <person name="Stingl U."/>
        </authorList>
    </citation>
    <scope>NUCLEOTIDE SEQUENCE [LARGE SCALE GENOMIC DNA]</scope>
    <source>
        <strain evidence="10">SCGC-AAA259B11</strain>
    </source>
</reference>
<dbReference type="FunFam" id="3.40.50.880:FF:000010">
    <property type="entry name" value="uncharacterized protein LOC100176842 isoform X2"/>
    <property type="match status" value="1"/>
</dbReference>
<evidence type="ECO:0000256" key="9">
    <source>
        <dbReference type="PIRSR" id="PIRSR005639-2"/>
    </source>
</evidence>
<dbReference type="Proteomes" id="UP000070184">
    <property type="component" value="Unassembled WGS sequence"/>
</dbReference>
<accession>A0A133U393</accession>
<evidence type="ECO:0000256" key="4">
    <source>
        <dbReference type="ARBA" id="ARBA00022898"/>
    </source>
</evidence>
<dbReference type="EC" id="3.5.1.2" evidence="2"/>
<dbReference type="InterPro" id="IPR002161">
    <property type="entry name" value="PdxT/SNO"/>
</dbReference>
<dbReference type="InterPro" id="IPR029062">
    <property type="entry name" value="Class_I_gatase-like"/>
</dbReference>
<dbReference type="Pfam" id="PF01174">
    <property type="entry name" value="SNO"/>
    <property type="match status" value="1"/>
</dbReference>
<dbReference type="GO" id="GO:0004359">
    <property type="term" value="F:glutaminase activity"/>
    <property type="evidence" value="ECO:0007669"/>
    <property type="project" value="UniProtKB-EC"/>
</dbReference>
<dbReference type="GO" id="GO:0016829">
    <property type="term" value="F:lyase activity"/>
    <property type="evidence" value="ECO:0007669"/>
    <property type="project" value="UniProtKB-KW"/>
</dbReference>
<feature type="binding site" evidence="9">
    <location>
        <begin position="120"/>
        <end position="121"/>
    </location>
    <ligand>
        <name>L-glutamine</name>
        <dbReference type="ChEBI" id="CHEBI:58359"/>
    </ligand>
</feature>
<dbReference type="GO" id="GO:0008614">
    <property type="term" value="P:pyridoxine metabolic process"/>
    <property type="evidence" value="ECO:0007669"/>
    <property type="project" value="TreeGrafter"/>
</dbReference>
<dbReference type="PANTHER" id="PTHR31559">
    <property type="entry name" value="PYRIDOXAL 5'-PHOSPHATE SYNTHASE SUBUNIT SNO"/>
    <property type="match status" value="1"/>
</dbReference>
<dbReference type="InterPro" id="IPR021196">
    <property type="entry name" value="PdxT/SNO_CS"/>
</dbReference>
<evidence type="ECO:0000313" key="10">
    <source>
        <dbReference type="EMBL" id="KXA88648.1"/>
    </source>
</evidence>
<dbReference type="SUPFAM" id="SSF52317">
    <property type="entry name" value="Class I glutamine amidotransferase-like"/>
    <property type="match status" value="1"/>
</dbReference>
<dbReference type="GO" id="GO:1903600">
    <property type="term" value="C:glutaminase complex"/>
    <property type="evidence" value="ECO:0007669"/>
    <property type="project" value="TreeGrafter"/>
</dbReference>
<dbReference type="PIRSF" id="PIRSF005639">
    <property type="entry name" value="Glut_amidoT_SNO"/>
    <property type="match status" value="1"/>
</dbReference>
<dbReference type="GO" id="GO:0005829">
    <property type="term" value="C:cytosol"/>
    <property type="evidence" value="ECO:0007669"/>
    <property type="project" value="TreeGrafter"/>
</dbReference>
<feature type="binding site" evidence="9">
    <location>
        <position position="91"/>
    </location>
    <ligand>
        <name>L-glutamine</name>
        <dbReference type="ChEBI" id="CHEBI:58359"/>
    </ligand>
</feature>
<dbReference type="PROSITE" id="PS01236">
    <property type="entry name" value="PDXT_SNO_1"/>
    <property type="match status" value="1"/>
</dbReference>
<dbReference type="PANTHER" id="PTHR31559:SF0">
    <property type="entry name" value="PYRIDOXAL 5'-PHOSPHATE SYNTHASE SUBUNIT SNO1-RELATED"/>
    <property type="match status" value="1"/>
</dbReference>
<keyword evidence="6" id="KW-0456">Lyase</keyword>
<dbReference type="NCBIfam" id="TIGR03800">
    <property type="entry name" value="PLP_synth_Pdx2"/>
    <property type="match status" value="1"/>
</dbReference>
<evidence type="ECO:0000256" key="6">
    <source>
        <dbReference type="ARBA" id="ARBA00023239"/>
    </source>
</evidence>
<dbReference type="PROSITE" id="PS51273">
    <property type="entry name" value="GATASE_TYPE_1"/>
    <property type="match status" value="1"/>
</dbReference>
<name>A0A133U393_9EURY</name>
<evidence type="ECO:0000256" key="7">
    <source>
        <dbReference type="ARBA" id="ARBA00049534"/>
    </source>
</evidence>
<sequence length="178" mass="19732">MGGVNGKAIWLETKKQLSEINGLIIPGGESTTIGQLMLDSGIFKKVREKGKDGFPIMGTCAGMVLLAKKGGKEIKKTNQPLLGLMDITVIRNSFGRQRESFETDIPIACLDKKPFPAVFIRAPAIIRIGENVTPLARYKKKIVAAEQDNLLAVSFHPELTDDIRVHKYFLERIIQKID</sequence>
<comment type="caution">
    <text evidence="10">The sequence shown here is derived from an EMBL/GenBank/DDBJ whole genome shotgun (WGS) entry which is preliminary data.</text>
</comment>
<evidence type="ECO:0000256" key="5">
    <source>
        <dbReference type="ARBA" id="ARBA00022962"/>
    </source>
</evidence>
<feature type="active site" description="Nucleophile" evidence="8">
    <location>
        <position position="60"/>
    </location>
</feature>
<feature type="active site" description="Charge relay system" evidence="8">
    <location>
        <position position="158"/>
    </location>
</feature>